<reference evidence="3 4" key="1">
    <citation type="submission" date="2016-07" db="EMBL/GenBank/DDBJ databases">
        <title>Pervasive Adenine N6-methylation of Active Genes in Fungi.</title>
        <authorList>
            <consortium name="DOE Joint Genome Institute"/>
            <person name="Mondo S.J."/>
            <person name="Dannebaum R.O."/>
            <person name="Kuo R.C."/>
            <person name="Labutti K."/>
            <person name="Haridas S."/>
            <person name="Kuo A."/>
            <person name="Salamov A."/>
            <person name="Ahrendt S.R."/>
            <person name="Lipzen A."/>
            <person name="Sullivan W."/>
            <person name="Andreopoulos W.B."/>
            <person name="Clum A."/>
            <person name="Lindquist E."/>
            <person name="Daum C."/>
            <person name="Ramamoorthy G.K."/>
            <person name="Gryganskyi A."/>
            <person name="Culley D."/>
            <person name="Magnuson J.K."/>
            <person name="James T.Y."/>
            <person name="O'Malley M.A."/>
            <person name="Stajich J.E."/>
            <person name="Spatafora J.W."/>
            <person name="Visel A."/>
            <person name="Grigoriev I.V."/>
        </authorList>
    </citation>
    <scope>NUCLEOTIDE SEQUENCE [LARGE SCALE GENOMIC DNA]</scope>
    <source>
        <strain evidence="3 4">ATCC 12442</strain>
    </source>
</reference>
<accession>A0A1Y1WNJ0</accession>
<evidence type="ECO:0000313" key="3">
    <source>
        <dbReference type="EMBL" id="ORX74796.1"/>
    </source>
</evidence>
<dbReference type="Pfam" id="PF03101">
    <property type="entry name" value="FAR1"/>
    <property type="match status" value="1"/>
</dbReference>
<dbReference type="EMBL" id="MCFD01000001">
    <property type="protein sequence ID" value="ORX74796.1"/>
    <property type="molecule type" value="Genomic_DNA"/>
</dbReference>
<sequence length="350" mass="37696">MSNDKCTLFPEQLFATQDAFIQHVRQFAVENGFNVRLDDVERDKEGTIRKRDIVCSSEGVPRSKDAKREDSVGRSDAETPEASHKSLAHSGAHRRKSMKTGCRWLARASRQASGMWKIIMLRLEHNHSLAARYDALVPQPNSLRTGDVASITAAAAAATQAQENGSYRGPTEEFKNLFLQLSAACSDLCWSAARNPDAVAEVLSEIRRLNQHLEWKSSNSDRPALPTISEGAADRRAPHRTLARAQRQRRGCADCPCACPQAAHWRGEAAARPPAQKPGGAEAKQEEAAASPGADTDAFGSGHVVASYYFAARGVVAGYCTAVGQHVAGATVAAHAGAFAQQGAGRWRVG</sequence>
<feature type="region of interest" description="Disordered" evidence="1">
    <location>
        <begin position="217"/>
        <end position="238"/>
    </location>
</feature>
<comment type="caution">
    <text evidence="3">The sequence shown here is derived from an EMBL/GenBank/DDBJ whole genome shotgun (WGS) entry which is preliminary data.</text>
</comment>
<evidence type="ECO:0000259" key="2">
    <source>
        <dbReference type="Pfam" id="PF03101"/>
    </source>
</evidence>
<dbReference type="InterPro" id="IPR004330">
    <property type="entry name" value="FAR1_DNA_bnd_dom"/>
</dbReference>
<dbReference type="RefSeq" id="XP_040748007.1">
    <property type="nucleotide sequence ID" value="XM_040884886.1"/>
</dbReference>
<dbReference type="GeneID" id="63801534"/>
<gene>
    <name evidence="3" type="ORF">DL89DRAFT_22943</name>
</gene>
<feature type="compositionally biased region" description="Basic and acidic residues" evidence="1">
    <location>
        <begin position="61"/>
        <end position="84"/>
    </location>
</feature>
<proteinExistence type="predicted"/>
<protein>
    <recommendedName>
        <fullName evidence="2">FAR1 domain-containing protein</fullName>
    </recommendedName>
</protein>
<dbReference type="PANTHER" id="PTHR46328:SF27">
    <property type="entry name" value="OS12G0287500 PROTEIN"/>
    <property type="match status" value="1"/>
</dbReference>
<organism evidence="3 4">
    <name type="scientific">Linderina pennispora</name>
    <dbReference type="NCBI Taxonomy" id="61395"/>
    <lineage>
        <taxon>Eukaryota</taxon>
        <taxon>Fungi</taxon>
        <taxon>Fungi incertae sedis</taxon>
        <taxon>Zoopagomycota</taxon>
        <taxon>Kickxellomycotina</taxon>
        <taxon>Kickxellomycetes</taxon>
        <taxon>Kickxellales</taxon>
        <taxon>Kickxellaceae</taxon>
        <taxon>Linderina</taxon>
    </lineage>
</organism>
<dbReference type="AlphaFoldDB" id="A0A1Y1WNJ0"/>
<feature type="domain" description="FAR1" evidence="2">
    <location>
        <begin position="25"/>
        <end position="130"/>
    </location>
</feature>
<feature type="region of interest" description="Disordered" evidence="1">
    <location>
        <begin position="52"/>
        <end position="95"/>
    </location>
</feature>
<dbReference type="OrthoDB" id="2428360at2759"/>
<feature type="region of interest" description="Disordered" evidence="1">
    <location>
        <begin position="268"/>
        <end position="296"/>
    </location>
</feature>
<name>A0A1Y1WNJ0_9FUNG</name>
<dbReference type="Proteomes" id="UP000193922">
    <property type="component" value="Unassembled WGS sequence"/>
</dbReference>
<keyword evidence="4" id="KW-1185">Reference proteome</keyword>
<evidence type="ECO:0000313" key="4">
    <source>
        <dbReference type="Proteomes" id="UP000193922"/>
    </source>
</evidence>
<evidence type="ECO:0000256" key="1">
    <source>
        <dbReference type="SAM" id="MobiDB-lite"/>
    </source>
</evidence>
<dbReference type="PANTHER" id="PTHR46328">
    <property type="entry name" value="FAR-RED IMPAIRED RESPONSIVE (FAR1) FAMILY PROTEIN-RELATED"/>
    <property type="match status" value="1"/>
</dbReference>